<proteinExistence type="inferred from homology"/>
<dbReference type="Pfam" id="PF21787">
    <property type="entry name" value="TNP-like_RNaseH_N"/>
    <property type="match status" value="1"/>
</dbReference>
<evidence type="ECO:0000259" key="5">
    <source>
        <dbReference type="PROSITE" id="PS50600"/>
    </source>
</evidence>
<reference evidence="6 7" key="1">
    <citation type="submission" date="2016-03" db="EMBL/GenBank/DDBJ databases">
        <title>EvidentialGene: Evidence-directed Construction of Genes on Genomes.</title>
        <authorList>
            <person name="Gilbert D.G."/>
            <person name="Choi J.-H."/>
            <person name="Mockaitis K."/>
            <person name="Colbourne J."/>
            <person name="Pfrender M."/>
        </authorList>
    </citation>
    <scope>NUCLEOTIDE SEQUENCE [LARGE SCALE GENOMIC DNA]</scope>
    <source>
        <strain evidence="6 7">Xinb3</strain>
        <tissue evidence="6">Complete organism</tissue>
    </source>
</reference>
<evidence type="ECO:0000256" key="4">
    <source>
        <dbReference type="SAM" id="Coils"/>
    </source>
</evidence>
<dbReference type="GO" id="GO:0006508">
    <property type="term" value="P:proteolysis"/>
    <property type="evidence" value="ECO:0007669"/>
    <property type="project" value="UniProtKB-KW"/>
</dbReference>
<dbReference type="SUPFAM" id="SSF54001">
    <property type="entry name" value="Cysteine proteinases"/>
    <property type="match status" value="1"/>
</dbReference>
<keyword evidence="2" id="KW-0645">Protease</keyword>
<dbReference type="EMBL" id="LRGB01002244">
    <property type="protein sequence ID" value="KZS08308.1"/>
    <property type="molecule type" value="Genomic_DNA"/>
</dbReference>
<comment type="caution">
    <text evidence="6">The sequence shown here is derived from an EMBL/GenBank/DDBJ whole genome shotgun (WGS) entry which is preliminary data.</text>
</comment>
<dbReference type="PROSITE" id="PS50600">
    <property type="entry name" value="ULP_PROTEASE"/>
    <property type="match status" value="1"/>
</dbReference>
<keyword evidence="7" id="KW-1185">Reference proteome</keyword>
<dbReference type="InterPro" id="IPR003653">
    <property type="entry name" value="Peptidase_C48_C"/>
</dbReference>
<evidence type="ECO:0000313" key="6">
    <source>
        <dbReference type="EMBL" id="KZS08308.1"/>
    </source>
</evidence>
<dbReference type="AlphaFoldDB" id="A0A164R3T0"/>
<comment type="similarity">
    <text evidence="1">Belongs to the peptidase C48 family.</text>
</comment>
<name>A0A164R3T0_9CRUS</name>
<accession>A0A164R3T0</accession>
<dbReference type="PANTHER" id="PTHR48257:SF1">
    <property type="match status" value="1"/>
</dbReference>
<dbReference type="PANTHER" id="PTHR48257">
    <property type="match status" value="1"/>
</dbReference>
<dbReference type="InterPro" id="IPR038765">
    <property type="entry name" value="Papain-like_cys_pep_sf"/>
</dbReference>
<gene>
    <name evidence="6" type="ORF">APZ42_027789</name>
</gene>
<dbReference type="InterPro" id="IPR048365">
    <property type="entry name" value="TNP-like_RNaseH_N"/>
</dbReference>
<feature type="coiled-coil region" evidence="4">
    <location>
        <begin position="306"/>
        <end position="333"/>
    </location>
</feature>
<keyword evidence="4" id="KW-0175">Coiled coil</keyword>
<feature type="domain" description="Ubiquitin-like protease family profile" evidence="5">
    <location>
        <begin position="1"/>
        <end position="129"/>
    </location>
</feature>
<evidence type="ECO:0000256" key="1">
    <source>
        <dbReference type="ARBA" id="ARBA00005234"/>
    </source>
</evidence>
<dbReference type="Pfam" id="PF02902">
    <property type="entry name" value="Peptidase_C48"/>
    <property type="match status" value="1"/>
</dbReference>
<evidence type="ECO:0000256" key="2">
    <source>
        <dbReference type="ARBA" id="ARBA00022670"/>
    </source>
</evidence>
<evidence type="ECO:0000313" key="7">
    <source>
        <dbReference type="Proteomes" id="UP000076858"/>
    </source>
</evidence>
<dbReference type="Proteomes" id="UP000076858">
    <property type="component" value="Unassembled WGS sequence"/>
</dbReference>
<dbReference type="OrthoDB" id="7698710at2759"/>
<keyword evidence="3" id="KW-0378">Hydrolase</keyword>
<sequence>MEPVSPKDINLSCFFVLSLLRAQQTGNWSQVMKATRKINVLETDLILIPVNINNVHWTLATLCCNEKLLKFYDSLGGEGGDFLKLILQHFASLTNTSFNEWTIEVMKNIPRQENSYDCRVFACQYSLCLSKGAPLNFHQDNMKIIREIMIEELTTRKLRGRTFVAPSPIADAGPDGATYNHHADMPIEKCCGAHPASKMDMSYVAASPIPAIYNQPMSFAAPSRIPESPEHDPPIFRLDSMAAPLQNPAVAANSRGKSQYRIETSTAEYHASSVPPKKRKIVYENGYVKKNFRTTFRIFNTAELHVLSLREHVKALHQQTRRLEERLVKKTQAENLMKKNKYTWEPEVIACCIILHARSPGTYKYIRRSKLLLLPSVSTLRSYIGKSTGDVGFNPIAEKRLTSLAAILGEQEKEVSLEIDKMAIDPKMRKIKQWDRIVGQVNTGGVLAIQDGKPILANRLLAFHMTGLSTAFKFPVAYFFVRRLMATDLFKLTQFVLEGLEDKGFRVARIVAFCGYPVSFKLLRRVQIIQKNYPFFRPYRNLTDKHTNPNTLDRMKDGLAYDVYSEEMIASFELFKKYGAEGFTNKGHVNATIDFMKHVNMFFQIHDVSSTTQHIRKRLAIKKHFTKIDDARLRYLEETLPKYFKKWKDHTVKTRNSHGFLSKETYEALIFTCASTAACVRYLLKERKFKFVLTRRFYTDNIERMFGAIRSIGRGNNKCDVASATFAINKILRTNICHSSVHSNVPIKINKETTANLLKASASGKSPQNIRTINVLYRLESLRCQYLMSLQKVQVKNHEKLPLPHLTYLLHSSLPRKRNGYGSYCSSVLKLHFQYLNIIDRGGLFYPNWSFISRLVTIEKFLRKGVPLIHGATHIVKDLIEFIRLHLLNCESMLRPDVEFPLSGSRVMVDVVVCYDQPGSMENAYQRKYDKYSSHGRILPLVVGSLGSWYPRNDEIRSILGINGRSWGAFRFKARLAAIQGSIEMMCAHFHHGAPNPEAEDIPPFPVETPYPVD</sequence>
<evidence type="ECO:0000256" key="3">
    <source>
        <dbReference type="ARBA" id="ARBA00022801"/>
    </source>
</evidence>
<protein>
    <recommendedName>
        <fullName evidence="5">Ubiquitin-like protease family profile domain-containing protein</fullName>
    </recommendedName>
</protein>
<dbReference type="STRING" id="35525.A0A164R3T0"/>
<organism evidence="6 7">
    <name type="scientific">Daphnia magna</name>
    <dbReference type="NCBI Taxonomy" id="35525"/>
    <lineage>
        <taxon>Eukaryota</taxon>
        <taxon>Metazoa</taxon>
        <taxon>Ecdysozoa</taxon>
        <taxon>Arthropoda</taxon>
        <taxon>Crustacea</taxon>
        <taxon>Branchiopoda</taxon>
        <taxon>Diplostraca</taxon>
        <taxon>Cladocera</taxon>
        <taxon>Anomopoda</taxon>
        <taxon>Daphniidae</taxon>
        <taxon>Daphnia</taxon>
    </lineage>
</organism>
<dbReference type="Gene3D" id="3.40.395.10">
    <property type="entry name" value="Adenoviral Proteinase, Chain A"/>
    <property type="match status" value="1"/>
</dbReference>
<dbReference type="GO" id="GO:0008234">
    <property type="term" value="F:cysteine-type peptidase activity"/>
    <property type="evidence" value="ECO:0007669"/>
    <property type="project" value="InterPro"/>
</dbReference>